<feature type="domain" description="GAF" evidence="3">
    <location>
        <begin position="55"/>
        <end position="205"/>
    </location>
</feature>
<dbReference type="eggNOG" id="COG3835">
    <property type="taxonomic scope" value="Bacteria"/>
</dbReference>
<dbReference type="InterPro" id="IPR051448">
    <property type="entry name" value="CdaR-like_regulators"/>
</dbReference>
<feature type="region of interest" description="Disordered" evidence="2">
    <location>
        <begin position="1"/>
        <end position="30"/>
    </location>
</feature>
<feature type="region of interest" description="Disordered" evidence="2">
    <location>
        <begin position="637"/>
        <end position="663"/>
    </location>
</feature>
<organism evidence="4 5">
    <name type="scientific">Candidatus Protofrankia datiscae</name>
    <dbReference type="NCBI Taxonomy" id="2716812"/>
    <lineage>
        <taxon>Bacteria</taxon>
        <taxon>Bacillati</taxon>
        <taxon>Actinomycetota</taxon>
        <taxon>Actinomycetes</taxon>
        <taxon>Frankiales</taxon>
        <taxon>Frankiaceae</taxon>
        <taxon>Protofrankia</taxon>
    </lineage>
</organism>
<dbReference type="PANTHER" id="PTHR33744">
    <property type="entry name" value="CARBOHYDRATE DIACID REGULATOR"/>
    <property type="match status" value="1"/>
</dbReference>
<dbReference type="HOGENOM" id="CLU_419127_0_0_11"/>
<dbReference type="InterPro" id="IPR029016">
    <property type="entry name" value="GAF-like_dom_sf"/>
</dbReference>
<dbReference type="EMBL" id="CP002801">
    <property type="protein sequence ID" value="AEH10653.1"/>
    <property type="molecule type" value="Genomic_DNA"/>
</dbReference>
<evidence type="ECO:0000256" key="1">
    <source>
        <dbReference type="ARBA" id="ARBA00006754"/>
    </source>
</evidence>
<dbReference type="Gene3D" id="1.10.10.2840">
    <property type="entry name" value="PucR C-terminal helix-turn-helix domain"/>
    <property type="match status" value="1"/>
</dbReference>
<evidence type="ECO:0000313" key="5">
    <source>
        <dbReference type="Proteomes" id="UP000001549"/>
    </source>
</evidence>
<dbReference type="SUPFAM" id="SSF55781">
    <property type="entry name" value="GAF domain-like"/>
    <property type="match status" value="1"/>
</dbReference>
<dbReference type="Proteomes" id="UP000001549">
    <property type="component" value="Chromosome"/>
</dbReference>
<evidence type="ECO:0000256" key="2">
    <source>
        <dbReference type="SAM" id="MobiDB-lite"/>
    </source>
</evidence>
<sequence length="663" mass="72541">MNGARQAESEHRQIPNVTGMRQPSECASEVGGEHREHRELAAFRKLAGALAEERDLDTIFHLIVDTLSELTGADRCSLHLRDRETGLLHGKAAHAARDIDIPVKQLVSGMPGDNFTREILDTGRPVMLTNTLVDPRPVHAAMRRWRARSVLGIPMRLRGEVIGILCLDTEDTTMEFSQSDQELALSFAELAATAINQVQLTSQLRDSLHVQARQLEMLQRARRMEGQLADIALSGWGVRELGETVAQLLSKPCAIYDVDFRCLSCAGAADDLRVKLRSLGNMRHHPSVEPVMESLESGRPQCIPPLPQAGINHRLLLTSIELNGQRQGYVVVVEAAGRFGQLDEVIVRRAAHNIALERLRSRFDQDMEWHAVEALVGSLIRGERGLGERARSLGVDLTARRVVCLVAARDSSSANRVVSRQVAQILTDRESPSSALAAWSGSDIAVIIEVPKDHDRREAIEWVRVRLCTVLAELSPEGQLCAAISTVVEAPGDDQRAHREAQQVLKCIREHLSDAEPGVLAADDLGAARLLLASTSRDEARQLVLDTFGPLLRDRSVKSVELMSTLEPFLRLARNVRDCADELGVHPNTVRYRLTNIERLTGLRVTTDDSDYLTAQMAMAIVRLGGCPAVAAGVGYPPEASPTSRGRSMPSSASTPAVSSSPG</sequence>
<name>F8B0M1_9ACTN</name>
<gene>
    <name evidence="4" type="ordered locus">FsymDg_3351</name>
</gene>
<dbReference type="Pfam" id="PF01590">
    <property type="entry name" value="GAF"/>
    <property type="match status" value="1"/>
</dbReference>
<protein>
    <submittedName>
        <fullName evidence="4">Transcriptional regulator, CdaR</fullName>
    </submittedName>
</protein>
<evidence type="ECO:0000259" key="3">
    <source>
        <dbReference type="SMART" id="SM00065"/>
    </source>
</evidence>
<dbReference type="InterPro" id="IPR003018">
    <property type="entry name" value="GAF"/>
</dbReference>
<dbReference type="KEGG" id="fsy:FsymDg_3351"/>
<keyword evidence="5" id="KW-1185">Reference proteome</keyword>
<reference evidence="4 5" key="1">
    <citation type="submission" date="2011-05" db="EMBL/GenBank/DDBJ databases">
        <title>Complete sequence of chromosome of Frankia symbiont of Datisca glomerata.</title>
        <authorList>
            <consortium name="US DOE Joint Genome Institute"/>
            <person name="Lucas S."/>
            <person name="Han J."/>
            <person name="Lapidus A."/>
            <person name="Cheng J.-F."/>
            <person name="Goodwin L."/>
            <person name="Pitluck S."/>
            <person name="Peters L."/>
            <person name="Mikhailova N."/>
            <person name="Chertkov O."/>
            <person name="Teshima H."/>
            <person name="Han C."/>
            <person name="Tapia R."/>
            <person name="Land M."/>
            <person name="Hauser L."/>
            <person name="Kyrpides N."/>
            <person name="Ivanova N."/>
            <person name="Pagani I."/>
            <person name="Berry A."/>
            <person name="Pawlowski K."/>
            <person name="Persson T."/>
            <person name="Vanden Heuvel B."/>
            <person name="Benson D."/>
            <person name="Woyke T."/>
        </authorList>
    </citation>
    <scope>NUCLEOTIDE SEQUENCE [LARGE SCALE GENOMIC DNA]</scope>
    <source>
        <strain evidence="5">4085684</strain>
    </source>
</reference>
<dbReference type="AlphaFoldDB" id="F8B0M1"/>
<dbReference type="InterPro" id="IPR042070">
    <property type="entry name" value="PucR_C-HTH_sf"/>
</dbReference>
<dbReference type="Pfam" id="PF17853">
    <property type="entry name" value="GGDEF_2"/>
    <property type="match status" value="1"/>
</dbReference>
<proteinExistence type="inferred from homology"/>
<dbReference type="InterPro" id="IPR025736">
    <property type="entry name" value="PucR_C-HTH_dom"/>
</dbReference>
<dbReference type="eggNOG" id="COG2203">
    <property type="taxonomic scope" value="Bacteria"/>
</dbReference>
<accession>F8B0M1</accession>
<dbReference type="Gene3D" id="3.30.450.40">
    <property type="match status" value="1"/>
</dbReference>
<dbReference type="PANTHER" id="PTHR33744:SF7">
    <property type="entry name" value="PUCR FAMILY TRANSCRIPTIONAL REGULATOR"/>
    <property type="match status" value="1"/>
</dbReference>
<dbReference type="SMART" id="SM00065">
    <property type="entry name" value="GAF"/>
    <property type="match status" value="1"/>
</dbReference>
<dbReference type="STRING" id="656024.FsymDg_3351"/>
<dbReference type="InterPro" id="IPR041522">
    <property type="entry name" value="CdaR_GGDEF"/>
</dbReference>
<evidence type="ECO:0000313" key="4">
    <source>
        <dbReference type="EMBL" id="AEH10653.1"/>
    </source>
</evidence>
<dbReference type="Pfam" id="PF13556">
    <property type="entry name" value="HTH_30"/>
    <property type="match status" value="1"/>
</dbReference>
<comment type="similarity">
    <text evidence="1">Belongs to the CdaR family.</text>
</comment>
<feature type="compositionally biased region" description="Low complexity" evidence="2">
    <location>
        <begin position="648"/>
        <end position="663"/>
    </location>
</feature>